<gene>
    <name evidence="2" type="ORF">FWILDA_LOCUS16384</name>
</gene>
<feature type="non-terminal residue" evidence="2">
    <location>
        <position position="115"/>
    </location>
</feature>
<accession>A0A9W4WY12</accession>
<protein>
    <submittedName>
        <fullName evidence="2">8179_t:CDS:1</fullName>
    </submittedName>
</protein>
<organism evidence="2 3">
    <name type="scientific">Funneliformis geosporum</name>
    <dbReference type="NCBI Taxonomy" id="1117311"/>
    <lineage>
        <taxon>Eukaryota</taxon>
        <taxon>Fungi</taxon>
        <taxon>Fungi incertae sedis</taxon>
        <taxon>Mucoromycota</taxon>
        <taxon>Glomeromycotina</taxon>
        <taxon>Glomeromycetes</taxon>
        <taxon>Glomerales</taxon>
        <taxon>Glomeraceae</taxon>
        <taxon>Funneliformis</taxon>
    </lineage>
</organism>
<dbReference type="OrthoDB" id="10600888at2759"/>
<dbReference type="EMBL" id="CAMKVN010010373">
    <property type="protein sequence ID" value="CAI2194054.1"/>
    <property type="molecule type" value="Genomic_DNA"/>
</dbReference>
<feature type="region of interest" description="Disordered" evidence="1">
    <location>
        <begin position="1"/>
        <end position="29"/>
    </location>
</feature>
<name>A0A9W4WY12_9GLOM</name>
<dbReference type="AlphaFoldDB" id="A0A9W4WY12"/>
<evidence type="ECO:0000313" key="2">
    <source>
        <dbReference type="EMBL" id="CAI2194054.1"/>
    </source>
</evidence>
<dbReference type="Proteomes" id="UP001153678">
    <property type="component" value="Unassembled WGS sequence"/>
</dbReference>
<comment type="caution">
    <text evidence="2">The sequence shown here is derived from an EMBL/GenBank/DDBJ whole genome shotgun (WGS) entry which is preliminary data.</text>
</comment>
<feature type="compositionally biased region" description="Polar residues" evidence="1">
    <location>
        <begin position="11"/>
        <end position="29"/>
    </location>
</feature>
<sequence length="115" mass="13110">PIKIMPLLPETNPNPQTEPKSQIPTNPPNQGLFTLPDSMSGTMAEVQTALQQLQLTQSQIITNQNQIYQHLEQLKTNATQQLTNLTDQFKSLRLTHTQEKKQIEFNPNPKLESDY</sequence>
<keyword evidence="3" id="KW-1185">Reference proteome</keyword>
<evidence type="ECO:0000256" key="1">
    <source>
        <dbReference type="SAM" id="MobiDB-lite"/>
    </source>
</evidence>
<evidence type="ECO:0000313" key="3">
    <source>
        <dbReference type="Proteomes" id="UP001153678"/>
    </source>
</evidence>
<proteinExistence type="predicted"/>
<reference evidence="2" key="1">
    <citation type="submission" date="2022-08" db="EMBL/GenBank/DDBJ databases">
        <authorList>
            <person name="Kallberg Y."/>
            <person name="Tangrot J."/>
            <person name="Rosling A."/>
        </authorList>
    </citation>
    <scope>NUCLEOTIDE SEQUENCE</scope>
    <source>
        <strain evidence="2">Wild A</strain>
    </source>
</reference>